<dbReference type="PANTHER" id="PTHR13245">
    <property type="entry name" value="RRP15-LIKE PROTEIN"/>
    <property type="match status" value="1"/>
</dbReference>
<feature type="compositionally biased region" description="Basic and acidic residues" evidence="2">
    <location>
        <begin position="61"/>
        <end position="70"/>
    </location>
</feature>
<dbReference type="GO" id="GO:0000470">
    <property type="term" value="P:maturation of LSU-rRNA"/>
    <property type="evidence" value="ECO:0007669"/>
    <property type="project" value="TreeGrafter"/>
</dbReference>
<evidence type="ECO:0000256" key="2">
    <source>
        <dbReference type="SAM" id="MobiDB-lite"/>
    </source>
</evidence>
<dbReference type="PANTHER" id="PTHR13245:SF14">
    <property type="entry name" value="RRP15-LIKE PROTEIN"/>
    <property type="match status" value="1"/>
</dbReference>
<feature type="region of interest" description="Disordered" evidence="2">
    <location>
        <begin position="1"/>
        <end position="83"/>
    </location>
</feature>
<accession>A0A6V7PXC0</accession>
<comment type="similarity">
    <text evidence="1">Belongs to the RRP15 family.</text>
</comment>
<organism evidence="3">
    <name type="scientific">Ananas comosus var. bracteatus</name>
    <name type="common">red pineapple</name>
    <dbReference type="NCBI Taxonomy" id="296719"/>
    <lineage>
        <taxon>Eukaryota</taxon>
        <taxon>Viridiplantae</taxon>
        <taxon>Streptophyta</taxon>
        <taxon>Embryophyta</taxon>
        <taxon>Tracheophyta</taxon>
        <taxon>Spermatophyta</taxon>
        <taxon>Magnoliopsida</taxon>
        <taxon>Liliopsida</taxon>
        <taxon>Poales</taxon>
        <taxon>Bromeliaceae</taxon>
        <taxon>Bromelioideae</taxon>
        <taxon>Ananas</taxon>
    </lineage>
</organism>
<dbReference type="EMBL" id="LR862153">
    <property type="protein sequence ID" value="CAD1835512.1"/>
    <property type="molecule type" value="Genomic_DNA"/>
</dbReference>
<dbReference type="GO" id="GO:0000460">
    <property type="term" value="P:maturation of 5.8S rRNA"/>
    <property type="evidence" value="ECO:0007669"/>
    <property type="project" value="TreeGrafter"/>
</dbReference>
<sequence>MAVVAEAKQRKPSKRMLKIFKKRAQNYHSDSDDDDEEEVVEKGRKGEVSPNDADNEVGSMDFEKGGSKGDEEGDGEGGHRGGILRFDEGCRAFRFAFLKIMKKKLPNDALGPMLSAHKKLIVEKLAEEEEEHKVKGEAKKEKLASGAYRTPFIAIQ</sequence>
<proteinExistence type="inferred from homology"/>
<feature type="compositionally biased region" description="Basic residues" evidence="2">
    <location>
        <begin position="10"/>
        <end position="25"/>
    </location>
</feature>
<reference evidence="3" key="1">
    <citation type="submission" date="2020-07" db="EMBL/GenBank/DDBJ databases">
        <authorList>
            <person name="Lin J."/>
        </authorList>
    </citation>
    <scope>NUCLEOTIDE SEQUENCE</scope>
</reference>
<name>A0A6V7PXC0_ANACO</name>
<dbReference type="GO" id="GO:0030687">
    <property type="term" value="C:preribosome, large subunit precursor"/>
    <property type="evidence" value="ECO:0007669"/>
    <property type="project" value="TreeGrafter"/>
</dbReference>
<evidence type="ECO:0000313" key="3">
    <source>
        <dbReference type="EMBL" id="CAD1835512.1"/>
    </source>
</evidence>
<dbReference type="AlphaFoldDB" id="A0A6V7PXC0"/>
<protein>
    <submittedName>
        <fullName evidence="3">Uncharacterized protein</fullName>
    </submittedName>
</protein>
<evidence type="ECO:0000256" key="1">
    <source>
        <dbReference type="ARBA" id="ARBA00007462"/>
    </source>
</evidence>
<dbReference type="InterPro" id="IPR012459">
    <property type="entry name" value="Rrp15"/>
</dbReference>
<gene>
    <name evidence="3" type="ORF">CB5_LOCUS18723</name>
</gene>